<accession>A0A9P7M0Z0</accession>
<reference evidence="5 6" key="1">
    <citation type="journal article" date="2020" name="bioRxiv">
        <title>Whole genome comparisons of ergot fungi reveals the divergence and evolution of species within the genus Claviceps are the result of varying mechanisms driving genome evolution and host range expansion.</title>
        <authorList>
            <person name="Wyka S.A."/>
            <person name="Mondo S.J."/>
            <person name="Liu M."/>
            <person name="Dettman J."/>
            <person name="Nalam V."/>
            <person name="Broders K.D."/>
        </authorList>
    </citation>
    <scope>NUCLEOTIDE SEQUENCE [LARGE SCALE GENOMIC DNA]</scope>
    <source>
        <strain evidence="5 6">CCC 1485</strain>
    </source>
</reference>
<evidence type="ECO:0000313" key="6">
    <source>
        <dbReference type="Proteomes" id="UP000706124"/>
    </source>
</evidence>
<dbReference type="GO" id="GO:0022857">
    <property type="term" value="F:transmembrane transporter activity"/>
    <property type="evidence" value="ECO:0007669"/>
    <property type="project" value="InterPro"/>
</dbReference>
<keyword evidence="3" id="KW-0812">Transmembrane</keyword>
<feature type="transmembrane region" description="Helical" evidence="3">
    <location>
        <begin position="218"/>
        <end position="236"/>
    </location>
</feature>
<gene>
    <name evidence="5" type="ORF">E4U60_000222</name>
</gene>
<protein>
    <recommendedName>
        <fullName evidence="4">Threonine/serine exporter-like N-terminal domain-containing protein</fullName>
    </recommendedName>
</protein>
<sequence>MDRRRVAVSTESWLTVDSGWTSGYELEEIHGVMDGVGDHGDHATQDDAHIASEQHHHSTFPSDGVRYCASHAGRHRFTTTTPVVSPRASPPASQQRVSGGSVPTTVHMSSILARQEYLVKLCRAIMTFGALTHQLEEYMSMSSLPLEIEGKFLYIPDCMTIRFAHGGVELVLVSEGIDLGRLQDTHDINMDVAHGRLGVEEAARRLDGVSGARPKYKVWFLILMYGLASACVAPFGFEGSVIDTPIAFILGCNVGVLQLVFAAKSERRHAYVFDILAAAMSTFMARGFGSIYNGQLFCFSALAQSSIVMCLPGYVVLCGSLELHGRKTAGSTRMVYAVAYILRLGCGVPLGAALYGMVDSKATSETHCNNPPLSREWCLLFVPGFTICLCTILLAKWRQIPAMLVTAVAGFFVASYSTEYLTNHFSLHALFPFPTMLGALTVAIMASLYSRLSGRIQSLGLDFVD</sequence>
<dbReference type="Proteomes" id="UP000706124">
    <property type="component" value="Unassembled WGS sequence"/>
</dbReference>
<evidence type="ECO:0000259" key="4">
    <source>
        <dbReference type="Pfam" id="PF06738"/>
    </source>
</evidence>
<name>A0A9P7M0Z0_9HYPO</name>
<feature type="domain" description="Threonine/serine exporter-like N-terminal" evidence="4">
    <location>
        <begin position="117"/>
        <end position="354"/>
    </location>
</feature>
<feature type="non-terminal residue" evidence="5">
    <location>
        <position position="465"/>
    </location>
</feature>
<keyword evidence="3" id="KW-0472">Membrane</keyword>
<dbReference type="OrthoDB" id="4906457at2759"/>
<evidence type="ECO:0000313" key="5">
    <source>
        <dbReference type="EMBL" id="KAG5927247.1"/>
    </source>
</evidence>
<feature type="transmembrane region" description="Helical" evidence="3">
    <location>
        <begin position="402"/>
        <end position="418"/>
    </location>
</feature>
<evidence type="ECO:0000256" key="1">
    <source>
        <dbReference type="ARBA" id="ARBA00034125"/>
    </source>
</evidence>
<dbReference type="AlphaFoldDB" id="A0A9P7M0Z0"/>
<dbReference type="Pfam" id="PF06738">
    <property type="entry name" value="ThrE"/>
    <property type="match status" value="1"/>
</dbReference>
<organism evidence="5 6">
    <name type="scientific">Claviceps pazoutovae</name>
    <dbReference type="NCBI Taxonomy" id="1649127"/>
    <lineage>
        <taxon>Eukaryota</taxon>
        <taxon>Fungi</taxon>
        <taxon>Dikarya</taxon>
        <taxon>Ascomycota</taxon>
        <taxon>Pezizomycotina</taxon>
        <taxon>Sordariomycetes</taxon>
        <taxon>Hypocreomycetidae</taxon>
        <taxon>Hypocreales</taxon>
        <taxon>Clavicipitaceae</taxon>
        <taxon>Claviceps</taxon>
    </lineage>
</organism>
<comment type="similarity">
    <text evidence="1">Belongs to the ThrE exporter (TC 2.A.79) family.</text>
</comment>
<feature type="transmembrane region" description="Helical" evidence="3">
    <location>
        <begin position="377"/>
        <end position="395"/>
    </location>
</feature>
<feature type="region of interest" description="Disordered" evidence="2">
    <location>
        <begin position="79"/>
        <end position="101"/>
    </location>
</feature>
<feature type="transmembrane region" description="Helical" evidence="3">
    <location>
        <begin position="242"/>
        <end position="263"/>
    </location>
</feature>
<feature type="transmembrane region" description="Helical" evidence="3">
    <location>
        <begin position="430"/>
        <end position="449"/>
    </location>
</feature>
<keyword evidence="3" id="KW-1133">Transmembrane helix</keyword>
<feature type="transmembrane region" description="Helical" evidence="3">
    <location>
        <begin position="270"/>
        <end position="289"/>
    </location>
</feature>
<dbReference type="InterPro" id="IPR051361">
    <property type="entry name" value="ThrE/Ser_Exporter"/>
</dbReference>
<feature type="compositionally biased region" description="Low complexity" evidence="2">
    <location>
        <begin position="79"/>
        <end position="96"/>
    </location>
</feature>
<dbReference type="InterPro" id="IPR010619">
    <property type="entry name" value="ThrE-like_N"/>
</dbReference>
<keyword evidence="6" id="KW-1185">Reference proteome</keyword>
<dbReference type="PANTHER" id="PTHR31082:SF4">
    <property type="entry name" value="PHEROMONE-REGULATED MEMBRANE PROTEIN 10"/>
    <property type="match status" value="1"/>
</dbReference>
<dbReference type="EMBL" id="SRPO01001038">
    <property type="protein sequence ID" value="KAG5927247.1"/>
    <property type="molecule type" value="Genomic_DNA"/>
</dbReference>
<dbReference type="PANTHER" id="PTHR31082">
    <property type="entry name" value="PHEROMONE-REGULATED MEMBRANE PROTEIN 10"/>
    <property type="match status" value="1"/>
</dbReference>
<feature type="transmembrane region" description="Helical" evidence="3">
    <location>
        <begin position="335"/>
        <end position="357"/>
    </location>
</feature>
<comment type="caution">
    <text evidence="5">The sequence shown here is derived from an EMBL/GenBank/DDBJ whole genome shotgun (WGS) entry which is preliminary data.</text>
</comment>
<feature type="transmembrane region" description="Helical" evidence="3">
    <location>
        <begin position="301"/>
        <end position="323"/>
    </location>
</feature>
<evidence type="ECO:0000256" key="3">
    <source>
        <dbReference type="SAM" id="Phobius"/>
    </source>
</evidence>
<evidence type="ECO:0000256" key="2">
    <source>
        <dbReference type="SAM" id="MobiDB-lite"/>
    </source>
</evidence>
<proteinExistence type="inferred from homology"/>